<feature type="non-terminal residue" evidence="2">
    <location>
        <position position="1"/>
    </location>
</feature>
<sequence>MAATTVSSSSLPVATRAPTQVLAAASDASKDSTYQLLYFGLHGRGELIRTLLAYHGAKFEELTLDWPAMKKDTPFGVLPVVYETTTDGTILELAEAQAIERHLAHKFQLLGANSWEAHLVDRYYTSIETLSNLFFKVMFAPLDKRTAEAATFY</sequence>
<dbReference type="EMBL" id="JAAAHY010001356">
    <property type="protein sequence ID" value="KAF9949939.1"/>
    <property type="molecule type" value="Genomic_DNA"/>
</dbReference>
<dbReference type="OrthoDB" id="414243at2759"/>
<comment type="caution">
    <text evidence="2">The sequence shown here is derived from an EMBL/GenBank/DDBJ whole genome shotgun (WGS) entry which is preliminary data.</text>
</comment>
<protein>
    <recommendedName>
        <fullName evidence="1">GST N-terminal domain-containing protein</fullName>
    </recommendedName>
</protein>
<dbReference type="Gene3D" id="1.20.1050.10">
    <property type="match status" value="1"/>
</dbReference>
<evidence type="ECO:0000259" key="1">
    <source>
        <dbReference type="PROSITE" id="PS50404"/>
    </source>
</evidence>
<gene>
    <name evidence="2" type="ORF">BGZ70_001571</name>
</gene>
<dbReference type="GO" id="GO:0004364">
    <property type="term" value="F:glutathione transferase activity"/>
    <property type="evidence" value="ECO:0007669"/>
    <property type="project" value="TreeGrafter"/>
</dbReference>
<dbReference type="InterPro" id="IPR004045">
    <property type="entry name" value="Glutathione_S-Trfase_N"/>
</dbReference>
<organism evidence="2 3">
    <name type="scientific">Mortierella alpina</name>
    <name type="common">Oleaginous fungus</name>
    <name type="synonym">Mortierella renispora</name>
    <dbReference type="NCBI Taxonomy" id="64518"/>
    <lineage>
        <taxon>Eukaryota</taxon>
        <taxon>Fungi</taxon>
        <taxon>Fungi incertae sedis</taxon>
        <taxon>Mucoromycota</taxon>
        <taxon>Mortierellomycotina</taxon>
        <taxon>Mortierellomycetes</taxon>
        <taxon>Mortierellales</taxon>
        <taxon>Mortierellaceae</taxon>
        <taxon>Mortierella</taxon>
    </lineage>
</organism>
<dbReference type="PANTHER" id="PTHR11571:SF150">
    <property type="entry name" value="GLUTATHIONE S-TRANSFERASE"/>
    <property type="match status" value="1"/>
</dbReference>
<feature type="domain" description="GST N-terminal" evidence="1">
    <location>
        <begin position="32"/>
        <end position="111"/>
    </location>
</feature>
<accession>A0A9P6IVN7</accession>
<dbReference type="Gene3D" id="3.40.30.10">
    <property type="entry name" value="Glutaredoxin"/>
    <property type="match status" value="1"/>
</dbReference>
<dbReference type="AlphaFoldDB" id="A0A9P6IVN7"/>
<proteinExistence type="predicted"/>
<dbReference type="SUPFAM" id="SSF52833">
    <property type="entry name" value="Thioredoxin-like"/>
    <property type="match status" value="1"/>
</dbReference>
<dbReference type="PANTHER" id="PTHR11571">
    <property type="entry name" value="GLUTATHIONE S-TRANSFERASE"/>
    <property type="match status" value="1"/>
</dbReference>
<evidence type="ECO:0000313" key="2">
    <source>
        <dbReference type="EMBL" id="KAF9949939.1"/>
    </source>
</evidence>
<dbReference type="InterPro" id="IPR036249">
    <property type="entry name" value="Thioredoxin-like_sf"/>
</dbReference>
<name>A0A9P6IVN7_MORAP</name>
<dbReference type="Proteomes" id="UP000738359">
    <property type="component" value="Unassembled WGS sequence"/>
</dbReference>
<keyword evidence="3" id="KW-1185">Reference proteome</keyword>
<evidence type="ECO:0000313" key="3">
    <source>
        <dbReference type="Proteomes" id="UP000738359"/>
    </source>
</evidence>
<reference evidence="2" key="1">
    <citation type="journal article" date="2020" name="Fungal Divers.">
        <title>Resolving the Mortierellaceae phylogeny through synthesis of multi-gene phylogenetics and phylogenomics.</title>
        <authorList>
            <person name="Vandepol N."/>
            <person name="Liber J."/>
            <person name="Desiro A."/>
            <person name="Na H."/>
            <person name="Kennedy M."/>
            <person name="Barry K."/>
            <person name="Grigoriev I.V."/>
            <person name="Miller A.N."/>
            <person name="O'Donnell K."/>
            <person name="Stajich J.E."/>
            <person name="Bonito G."/>
        </authorList>
    </citation>
    <scope>NUCLEOTIDE SEQUENCE</scope>
    <source>
        <strain evidence="2">CK1249</strain>
    </source>
</reference>
<dbReference type="PROSITE" id="PS50404">
    <property type="entry name" value="GST_NTER"/>
    <property type="match status" value="1"/>
</dbReference>
<dbReference type="GO" id="GO:0006749">
    <property type="term" value="P:glutathione metabolic process"/>
    <property type="evidence" value="ECO:0007669"/>
    <property type="project" value="TreeGrafter"/>
</dbReference>
<dbReference type="CDD" id="cd03039">
    <property type="entry name" value="GST_N_Sigma_like"/>
    <property type="match status" value="1"/>
</dbReference>
<dbReference type="InterPro" id="IPR050213">
    <property type="entry name" value="GST_superfamily"/>
</dbReference>